<reference evidence="1 2" key="1">
    <citation type="submission" date="2020-04" db="EMBL/GenBank/DDBJ databases">
        <title>CFH 90308 Microbacterium sp.</title>
        <authorList>
            <person name="Nie G."/>
            <person name="Ming H."/>
            <person name="Xia T."/>
        </authorList>
    </citation>
    <scope>NUCLEOTIDE SEQUENCE [LARGE SCALE GENOMIC DNA]</scope>
    <source>
        <strain evidence="1 2">CFH 90308</strain>
    </source>
</reference>
<protein>
    <submittedName>
        <fullName evidence="1">Nitroreductase family deazaflavin-dependent oxidoreductase</fullName>
    </submittedName>
</protein>
<dbReference type="Proteomes" id="UP001429745">
    <property type="component" value="Unassembled WGS sequence"/>
</dbReference>
<dbReference type="NCBIfam" id="TIGR00026">
    <property type="entry name" value="hi_GC_TIGR00026"/>
    <property type="match status" value="1"/>
</dbReference>
<name>A0ABX1KAT7_9MICO</name>
<dbReference type="InterPro" id="IPR004378">
    <property type="entry name" value="F420H2_quin_Rdtase"/>
</dbReference>
<dbReference type="EMBL" id="JABACI010000002">
    <property type="protein sequence ID" value="NLP84147.1"/>
    <property type="molecule type" value="Genomic_DNA"/>
</dbReference>
<evidence type="ECO:0000313" key="2">
    <source>
        <dbReference type="Proteomes" id="UP001429745"/>
    </source>
</evidence>
<gene>
    <name evidence="1" type="ORF">HF576_09810</name>
</gene>
<dbReference type="Gene3D" id="2.30.110.10">
    <property type="entry name" value="Electron Transport, Fmn-binding Protein, Chain A"/>
    <property type="match status" value="1"/>
</dbReference>
<comment type="caution">
    <text evidence="1">The sequence shown here is derived from an EMBL/GenBank/DDBJ whole genome shotgun (WGS) entry which is preliminary data.</text>
</comment>
<dbReference type="InterPro" id="IPR012349">
    <property type="entry name" value="Split_barrel_FMN-bd"/>
</dbReference>
<dbReference type="RefSeq" id="WP_168912609.1">
    <property type="nucleotide sequence ID" value="NZ_JABACI010000002.1"/>
</dbReference>
<accession>A0ABX1KAT7</accession>
<sequence>MTEALTDPTQATRGPGFLDRLAARALKVRWLMRMPIPLYRAGLGWMLGRRLVMIEHFGRVSHERRFVVVEVVERERNVVRVASGFGEKAQWYRNLRANGVAYLSTGGARRVRAAVRLLGKEESAAVLRRYAIAHPEAWHHLSSAMDIAAGGDAHIPIVEFTPPRD</sequence>
<proteinExistence type="predicted"/>
<organism evidence="1 2">
    <name type="scientific">Microbacterium salsuginis</name>
    <dbReference type="NCBI Taxonomy" id="2722803"/>
    <lineage>
        <taxon>Bacteria</taxon>
        <taxon>Bacillati</taxon>
        <taxon>Actinomycetota</taxon>
        <taxon>Actinomycetes</taxon>
        <taxon>Micrococcales</taxon>
        <taxon>Microbacteriaceae</taxon>
        <taxon>Microbacterium</taxon>
    </lineage>
</organism>
<dbReference type="Pfam" id="PF04075">
    <property type="entry name" value="F420H2_quin_red"/>
    <property type="match status" value="1"/>
</dbReference>
<keyword evidence="2" id="KW-1185">Reference proteome</keyword>
<evidence type="ECO:0000313" key="1">
    <source>
        <dbReference type="EMBL" id="NLP84147.1"/>
    </source>
</evidence>